<organism evidence="1 2">
    <name type="scientific">Svornostia abyssi</name>
    <dbReference type="NCBI Taxonomy" id="2898438"/>
    <lineage>
        <taxon>Bacteria</taxon>
        <taxon>Bacillati</taxon>
        <taxon>Actinomycetota</taxon>
        <taxon>Thermoleophilia</taxon>
        <taxon>Solirubrobacterales</taxon>
        <taxon>Baekduiaceae</taxon>
        <taxon>Svornostia</taxon>
    </lineage>
</organism>
<keyword evidence="2" id="KW-1185">Reference proteome</keyword>
<protein>
    <submittedName>
        <fullName evidence="1">DUF488 domain-containing protein</fullName>
    </submittedName>
</protein>
<proteinExistence type="predicted"/>
<dbReference type="InterPro" id="IPR007438">
    <property type="entry name" value="DUF488"/>
</dbReference>
<dbReference type="EMBL" id="CP088295">
    <property type="protein sequence ID" value="UUY04135.1"/>
    <property type="molecule type" value="Genomic_DNA"/>
</dbReference>
<name>A0ABY5PHX7_9ACTN</name>
<dbReference type="Pfam" id="PF04343">
    <property type="entry name" value="DUF488"/>
    <property type="match status" value="1"/>
</dbReference>
<reference evidence="2" key="1">
    <citation type="submission" date="2021-11" db="EMBL/GenBank/DDBJ databases">
        <title>Cultivation dependent microbiological survey of springs from the worlds oldest radium mine currently devoted to the extraction of radon-saturated water.</title>
        <authorList>
            <person name="Kapinusova G."/>
            <person name="Smrhova T."/>
            <person name="Strejcek M."/>
            <person name="Suman J."/>
            <person name="Jani K."/>
            <person name="Pajer P."/>
            <person name="Uhlik O."/>
        </authorList>
    </citation>
    <scope>NUCLEOTIDE SEQUENCE [LARGE SCALE GENOMIC DNA]</scope>
    <source>
        <strain evidence="2">J379</strain>
    </source>
</reference>
<evidence type="ECO:0000313" key="1">
    <source>
        <dbReference type="EMBL" id="UUY04135.1"/>
    </source>
</evidence>
<dbReference type="PANTHER" id="PTHR39337:SF1">
    <property type="entry name" value="BLR5642 PROTEIN"/>
    <property type="match status" value="1"/>
</dbReference>
<accession>A0ABY5PHX7</accession>
<dbReference type="RefSeq" id="WP_353864628.1">
    <property type="nucleotide sequence ID" value="NZ_CP088295.1"/>
</dbReference>
<evidence type="ECO:0000313" key="2">
    <source>
        <dbReference type="Proteomes" id="UP001058860"/>
    </source>
</evidence>
<dbReference type="Proteomes" id="UP001058860">
    <property type="component" value="Chromosome"/>
</dbReference>
<sequence>MAGPQPTVYTIGYEKLLPPELVNELMVADVQRVIDVRYRPQSRRAGMSKTRLGETLADHRIAYEHRRELGTPPDIRHDYKSGRVVEGAARFARYIEEEHGDALDALAEELCTEGVPTTALMCLEDDPEHCHRRILTDALQRRRPDLRVIDL</sequence>
<gene>
    <name evidence="1" type="ORF">LRS13_01000</name>
</gene>
<dbReference type="PANTHER" id="PTHR39337">
    <property type="entry name" value="BLR5642 PROTEIN"/>
    <property type="match status" value="1"/>
</dbReference>